<dbReference type="AlphaFoldDB" id="A0A7X1FQM6"/>
<accession>A0A7X1FQM6</accession>
<evidence type="ECO:0000256" key="1">
    <source>
        <dbReference type="ARBA" id="ARBA00006484"/>
    </source>
</evidence>
<dbReference type="RefSeq" id="WP_185663442.1">
    <property type="nucleotide sequence ID" value="NZ_JACLAW010000004.1"/>
</dbReference>
<dbReference type="SUPFAM" id="SSF51735">
    <property type="entry name" value="NAD(P)-binding Rossmann-fold domains"/>
    <property type="match status" value="1"/>
</dbReference>
<name>A0A7X1FQM6_9SPHN</name>
<organism evidence="2 3">
    <name type="scientific">Novosphingobium flavum</name>
    <dbReference type="NCBI Taxonomy" id="1778672"/>
    <lineage>
        <taxon>Bacteria</taxon>
        <taxon>Pseudomonadati</taxon>
        <taxon>Pseudomonadota</taxon>
        <taxon>Alphaproteobacteria</taxon>
        <taxon>Sphingomonadales</taxon>
        <taxon>Sphingomonadaceae</taxon>
        <taxon>Novosphingobium</taxon>
    </lineage>
</organism>
<dbReference type="CDD" id="cd05233">
    <property type="entry name" value="SDR_c"/>
    <property type="match status" value="1"/>
</dbReference>
<dbReference type="PRINTS" id="PR00081">
    <property type="entry name" value="GDHRDH"/>
</dbReference>
<dbReference type="Proteomes" id="UP000566813">
    <property type="component" value="Unassembled WGS sequence"/>
</dbReference>
<dbReference type="PANTHER" id="PTHR42760">
    <property type="entry name" value="SHORT-CHAIN DEHYDROGENASES/REDUCTASES FAMILY MEMBER"/>
    <property type="match status" value="1"/>
</dbReference>
<dbReference type="EMBL" id="JACLAW010000004">
    <property type="protein sequence ID" value="MBC2665181.1"/>
    <property type="molecule type" value="Genomic_DNA"/>
</dbReference>
<evidence type="ECO:0000313" key="2">
    <source>
        <dbReference type="EMBL" id="MBC2665181.1"/>
    </source>
</evidence>
<dbReference type="GO" id="GO:0016616">
    <property type="term" value="F:oxidoreductase activity, acting on the CH-OH group of donors, NAD or NADP as acceptor"/>
    <property type="evidence" value="ECO:0007669"/>
    <property type="project" value="TreeGrafter"/>
</dbReference>
<dbReference type="GO" id="GO:0030497">
    <property type="term" value="P:fatty acid elongation"/>
    <property type="evidence" value="ECO:0007669"/>
    <property type="project" value="TreeGrafter"/>
</dbReference>
<sequence length="240" mass="24445">MKTHAIIGGCAGLGGALARALIEGGDAVWLADDPAALPGAPEGPRLYPLDLADPQAPARFLAAIAGAGKGLDSLIIAASLMQGAPLEEWTVADWDRAAAINLRLPFLAAQAAAGLLSARAGSIVLVSSTATLRGQPLSHAYQATKAGLAGLLRSLAAELGPRGIRVNMVLPGWIDTPQTAAFWSARSDPQAARALIDARIPLQRHGSAQEVAAALRWLVSDGASYVSGAMLPLDGGDTAV</sequence>
<proteinExistence type="inferred from homology"/>
<dbReference type="PRINTS" id="PR00080">
    <property type="entry name" value="SDRFAMILY"/>
</dbReference>
<dbReference type="Pfam" id="PF13561">
    <property type="entry name" value="adh_short_C2"/>
    <property type="match status" value="1"/>
</dbReference>
<evidence type="ECO:0000313" key="3">
    <source>
        <dbReference type="Proteomes" id="UP000566813"/>
    </source>
</evidence>
<comment type="caution">
    <text evidence="2">The sequence shown here is derived from an EMBL/GenBank/DDBJ whole genome shotgun (WGS) entry which is preliminary data.</text>
</comment>
<dbReference type="PANTHER" id="PTHR42760:SF40">
    <property type="entry name" value="3-OXOACYL-[ACYL-CARRIER-PROTEIN] REDUCTASE, CHLOROPLASTIC"/>
    <property type="match status" value="1"/>
</dbReference>
<dbReference type="Gene3D" id="3.40.50.720">
    <property type="entry name" value="NAD(P)-binding Rossmann-like Domain"/>
    <property type="match status" value="1"/>
</dbReference>
<dbReference type="InterPro" id="IPR036291">
    <property type="entry name" value="NAD(P)-bd_dom_sf"/>
</dbReference>
<gene>
    <name evidence="2" type="ORF">H7F51_06595</name>
</gene>
<protein>
    <submittedName>
        <fullName evidence="2">SDR family oxidoreductase</fullName>
    </submittedName>
</protein>
<comment type="similarity">
    <text evidence="1">Belongs to the short-chain dehydrogenases/reductases (SDR) family.</text>
</comment>
<keyword evidence="3" id="KW-1185">Reference proteome</keyword>
<reference evidence="2 3" key="1">
    <citation type="submission" date="2020-08" db="EMBL/GenBank/DDBJ databases">
        <title>The genome sequence of type strain Novosphingobium flavum NBRC 111647.</title>
        <authorList>
            <person name="Liu Y."/>
        </authorList>
    </citation>
    <scope>NUCLEOTIDE SEQUENCE [LARGE SCALE GENOMIC DNA]</scope>
    <source>
        <strain evidence="2 3">NBRC 111647</strain>
    </source>
</reference>
<dbReference type="InterPro" id="IPR002347">
    <property type="entry name" value="SDR_fam"/>
</dbReference>